<proteinExistence type="predicted"/>
<dbReference type="OrthoDB" id="1250255at2"/>
<accession>A0A5J4G1E2</accession>
<evidence type="ECO:0000313" key="1">
    <source>
        <dbReference type="EMBL" id="GEQ87434.1"/>
    </source>
</evidence>
<dbReference type="RefSeq" id="WP_151895351.1">
    <property type="nucleotide sequence ID" value="NZ_BKCF01000014.1"/>
</dbReference>
<evidence type="ECO:0008006" key="3">
    <source>
        <dbReference type="Google" id="ProtNLM"/>
    </source>
</evidence>
<sequence length="196" mass="23601">MQECPKCNSKSIVVERNYNHWNVYECANCKYWTYSNSDDCCKERNEIITIDHKPSGIIALYYQCISCGSSPNRNKPLSIKKFGEKIRSEFSNSRFLEFKEKKEFERQKLSEQKSEYNNRNSKQYKYYEYLTSHKWKELREKVKLRDNFLCQECKSEKAEEVHHLTYENIFNEKLSDLISVCSDCHKKLHKIERKTV</sequence>
<evidence type="ECO:0000313" key="2">
    <source>
        <dbReference type="Proteomes" id="UP000326994"/>
    </source>
</evidence>
<dbReference type="Proteomes" id="UP000326994">
    <property type="component" value="Unassembled WGS sequence"/>
</dbReference>
<reference evidence="1 2" key="1">
    <citation type="submission" date="2019-08" db="EMBL/GenBank/DDBJ databases">
        <title>Ulvibacter marinistellae sp. nov., isolated from a starfish, Patiria pectinifera.</title>
        <authorList>
            <person name="Kawano K."/>
            <person name="Ushijima N."/>
            <person name="Kihara M."/>
            <person name="Itoh H."/>
        </authorList>
    </citation>
    <scope>NUCLEOTIDE SEQUENCE [LARGE SCALE GENOMIC DNA]</scope>
    <source>
        <strain evidence="1 2">KK4</strain>
    </source>
</reference>
<dbReference type="AlphaFoldDB" id="A0A5J4G1E2"/>
<gene>
    <name evidence="1" type="ORF">ULMS_29420</name>
</gene>
<protein>
    <recommendedName>
        <fullName evidence="3">HNH endonuclease</fullName>
    </recommendedName>
</protein>
<keyword evidence="2" id="KW-1185">Reference proteome</keyword>
<comment type="caution">
    <text evidence="1">The sequence shown here is derived from an EMBL/GenBank/DDBJ whole genome shotgun (WGS) entry which is preliminary data.</text>
</comment>
<name>A0A5J4G1E2_9FLAO</name>
<organism evidence="1 2">
    <name type="scientific">Patiriisocius marinistellae</name>
    <dbReference type="NCBI Taxonomy" id="2494560"/>
    <lineage>
        <taxon>Bacteria</taxon>
        <taxon>Pseudomonadati</taxon>
        <taxon>Bacteroidota</taxon>
        <taxon>Flavobacteriia</taxon>
        <taxon>Flavobacteriales</taxon>
        <taxon>Flavobacteriaceae</taxon>
        <taxon>Patiriisocius</taxon>
    </lineage>
</organism>
<dbReference type="EMBL" id="BKCF01000014">
    <property type="protein sequence ID" value="GEQ87434.1"/>
    <property type="molecule type" value="Genomic_DNA"/>
</dbReference>